<dbReference type="PANTHER" id="PTHR37477:SF1">
    <property type="entry name" value="COBALT-PRECORRIN-5A HYDROLASE"/>
    <property type="match status" value="1"/>
</dbReference>
<gene>
    <name evidence="2" type="ORF">APT59_11685</name>
</gene>
<name>A0A0U4W4W4_9PSED</name>
<evidence type="ECO:0000259" key="1">
    <source>
        <dbReference type="Pfam" id="PF01890"/>
    </source>
</evidence>
<feature type="domain" description="CobE/GbiG C-terminal" evidence="1">
    <location>
        <begin position="4"/>
        <end position="122"/>
    </location>
</feature>
<dbReference type="Gene3D" id="3.30.420.180">
    <property type="entry name" value="CobE/GbiG C-terminal domain"/>
    <property type="match status" value="1"/>
</dbReference>
<dbReference type="InterPro" id="IPR002750">
    <property type="entry name" value="CobE/GbiG_C"/>
</dbReference>
<evidence type="ECO:0000313" key="2">
    <source>
        <dbReference type="EMBL" id="ALZ84822.1"/>
    </source>
</evidence>
<dbReference type="RefSeq" id="WP_059314997.1">
    <property type="nucleotide sequence ID" value="NZ_CP013987.1"/>
</dbReference>
<dbReference type="InterPro" id="IPR052553">
    <property type="entry name" value="CbiG_hydrolase"/>
</dbReference>
<dbReference type="GO" id="GO:0009236">
    <property type="term" value="P:cobalamin biosynthetic process"/>
    <property type="evidence" value="ECO:0007669"/>
    <property type="project" value="InterPro"/>
</dbReference>
<dbReference type="KEGG" id="por:APT59_11685"/>
<sequence>MKRVLGLGCRRGCSLDELAELAQSVLQEAECEITALTALATVESRLEEGALCALAERWHLPLLGFTAAQLAQQVGVLSPSAVALEHTGSSSIAEAAALRAAGEGARLRVSKRKSAAATAALAYS</sequence>
<dbReference type="AlphaFoldDB" id="A0A0U4W4W4"/>
<accession>A0A0U4W4W4</accession>
<dbReference type="SUPFAM" id="SSF159664">
    <property type="entry name" value="CobE/GbiG C-terminal domain-like"/>
    <property type="match status" value="1"/>
</dbReference>
<organism evidence="2 3">
    <name type="scientific">Pseudomonas oryzihabitans</name>
    <dbReference type="NCBI Taxonomy" id="47885"/>
    <lineage>
        <taxon>Bacteria</taxon>
        <taxon>Pseudomonadati</taxon>
        <taxon>Pseudomonadota</taxon>
        <taxon>Gammaproteobacteria</taxon>
        <taxon>Pseudomonadales</taxon>
        <taxon>Pseudomonadaceae</taxon>
        <taxon>Pseudomonas</taxon>
    </lineage>
</organism>
<dbReference type="OrthoDB" id="9781023at2"/>
<dbReference type="PANTHER" id="PTHR37477">
    <property type="entry name" value="COBALT-PRECORRIN-5A HYDROLASE"/>
    <property type="match status" value="1"/>
</dbReference>
<dbReference type="EMBL" id="CP013987">
    <property type="protein sequence ID" value="ALZ84822.1"/>
    <property type="molecule type" value="Genomic_DNA"/>
</dbReference>
<dbReference type="InterPro" id="IPR036518">
    <property type="entry name" value="CobE/GbiG_C_sf"/>
</dbReference>
<evidence type="ECO:0000313" key="3">
    <source>
        <dbReference type="Proteomes" id="UP000064137"/>
    </source>
</evidence>
<reference evidence="2 3" key="1">
    <citation type="submission" date="2016-01" db="EMBL/GenBank/DDBJ databases">
        <title>Annotation of Pseudomonas oryzihabitans USDA-ARS-USMARC-56511.</title>
        <authorList>
            <person name="Harhay G.P."/>
            <person name="Harhay D.M."/>
            <person name="Smith T.P.L."/>
            <person name="Bono J.L."/>
            <person name="Heaton M.P."/>
            <person name="Clawson M.L."/>
            <person name="Chitko-Mckown C.G."/>
            <person name="Capik S.F."/>
            <person name="DeDonder K.D."/>
            <person name="Apley M.D."/>
            <person name="Lubbers B.V."/>
            <person name="White B.J."/>
            <person name="Larson R.L."/>
        </authorList>
    </citation>
    <scope>NUCLEOTIDE SEQUENCE [LARGE SCALE GENOMIC DNA]</scope>
    <source>
        <strain evidence="2 3">USDA-ARS-USMARC-56511</strain>
    </source>
</reference>
<proteinExistence type="predicted"/>
<dbReference type="Proteomes" id="UP000064137">
    <property type="component" value="Chromosome"/>
</dbReference>
<dbReference type="Pfam" id="PF01890">
    <property type="entry name" value="CbiG_C"/>
    <property type="match status" value="1"/>
</dbReference>
<protein>
    <recommendedName>
        <fullName evidence="1">CobE/GbiG C-terminal domain-containing protein</fullName>
    </recommendedName>
</protein>